<dbReference type="CDD" id="cd08544">
    <property type="entry name" value="Reeler"/>
    <property type="match status" value="1"/>
</dbReference>
<evidence type="ECO:0000256" key="2">
    <source>
        <dbReference type="ARBA" id="ARBA00008501"/>
    </source>
</evidence>
<dbReference type="InterPro" id="IPR042307">
    <property type="entry name" value="Reeler_sf"/>
</dbReference>
<evidence type="ECO:0000256" key="6">
    <source>
        <dbReference type="ARBA" id="ARBA00022729"/>
    </source>
</evidence>
<dbReference type="GO" id="GO:0016020">
    <property type="term" value="C:membrane"/>
    <property type="evidence" value="ECO:0007669"/>
    <property type="project" value="TreeGrafter"/>
</dbReference>
<keyword evidence="4" id="KW-0929">Antimicrobial</keyword>
<dbReference type="PANTHER" id="PTHR45828">
    <property type="entry name" value="CYTOCHROME B561/FERRIC REDUCTASE TRANSMEMBRANE"/>
    <property type="match status" value="1"/>
</dbReference>
<evidence type="ECO:0000313" key="10">
    <source>
        <dbReference type="EMBL" id="KAK4304355.1"/>
    </source>
</evidence>
<dbReference type="EMBL" id="JAWZYT010002440">
    <property type="protein sequence ID" value="KAK4304355.1"/>
    <property type="molecule type" value="Genomic_DNA"/>
</dbReference>
<comment type="subcellular location">
    <subcellularLocation>
        <location evidence="1">Secreted</location>
    </subcellularLocation>
</comment>
<evidence type="ECO:0000256" key="8">
    <source>
        <dbReference type="ARBA" id="ARBA00023022"/>
    </source>
</evidence>
<comment type="similarity">
    <text evidence="2">Belongs to the insect defense protein family.</text>
</comment>
<dbReference type="GO" id="GO:0042742">
    <property type="term" value="P:defense response to bacterium"/>
    <property type="evidence" value="ECO:0007669"/>
    <property type="project" value="UniProtKB-KW"/>
</dbReference>
<protein>
    <recommendedName>
        <fullName evidence="9">Reelin domain-containing protein</fullName>
    </recommendedName>
</protein>
<accession>A0AAE1U311</accession>
<evidence type="ECO:0000256" key="5">
    <source>
        <dbReference type="ARBA" id="ARBA00022588"/>
    </source>
</evidence>
<dbReference type="Proteomes" id="UP001292094">
    <property type="component" value="Unassembled WGS sequence"/>
</dbReference>
<name>A0AAE1U311_9EUCA</name>
<keyword evidence="11" id="KW-1185">Reference proteome</keyword>
<keyword evidence="3" id="KW-0964">Secreted</keyword>
<evidence type="ECO:0000313" key="11">
    <source>
        <dbReference type="Proteomes" id="UP001292094"/>
    </source>
</evidence>
<evidence type="ECO:0000256" key="1">
    <source>
        <dbReference type="ARBA" id="ARBA00004613"/>
    </source>
</evidence>
<keyword evidence="7" id="KW-0391">Immunity</keyword>
<gene>
    <name evidence="10" type="ORF">Pmani_023683</name>
</gene>
<dbReference type="Gene3D" id="2.60.40.4060">
    <property type="entry name" value="Reeler domain"/>
    <property type="match status" value="1"/>
</dbReference>
<dbReference type="InterPro" id="IPR002861">
    <property type="entry name" value="Reeler_dom"/>
</dbReference>
<dbReference type="InterPro" id="IPR051237">
    <property type="entry name" value="Ferric-chelate_Red/DefProt"/>
</dbReference>
<evidence type="ECO:0000256" key="7">
    <source>
        <dbReference type="ARBA" id="ARBA00022859"/>
    </source>
</evidence>
<dbReference type="GO" id="GO:0005576">
    <property type="term" value="C:extracellular region"/>
    <property type="evidence" value="ECO:0007669"/>
    <property type="project" value="UniProtKB-SubCell"/>
</dbReference>
<dbReference type="PANTHER" id="PTHR45828:SF9">
    <property type="entry name" value="CELL WALL INTEGRITY AND STRESS RESPONSE COMPONENT 4-LIKE-RELATED"/>
    <property type="match status" value="1"/>
</dbReference>
<evidence type="ECO:0000256" key="3">
    <source>
        <dbReference type="ARBA" id="ARBA00022525"/>
    </source>
</evidence>
<comment type="caution">
    <text evidence="10">The sequence shown here is derived from an EMBL/GenBank/DDBJ whole genome shotgun (WGS) entry which is preliminary data.</text>
</comment>
<dbReference type="GO" id="GO:0045087">
    <property type="term" value="P:innate immune response"/>
    <property type="evidence" value="ECO:0007669"/>
    <property type="project" value="UniProtKB-KW"/>
</dbReference>
<evidence type="ECO:0000259" key="9">
    <source>
        <dbReference type="PROSITE" id="PS51019"/>
    </source>
</evidence>
<dbReference type="AlphaFoldDB" id="A0AAE1U311"/>
<keyword evidence="5" id="KW-0399">Innate immunity</keyword>
<dbReference type="PROSITE" id="PS51019">
    <property type="entry name" value="REELIN"/>
    <property type="match status" value="1"/>
</dbReference>
<keyword evidence="8" id="KW-0044">Antibiotic</keyword>
<dbReference type="Pfam" id="PF02014">
    <property type="entry name" value="Reeler"/>
    <property type="match status" value="1"/>
</dbReference>
<organism evidence="10 11">
    <name type="scientific">Petrolisthes manimaculis</name>
    <dbReference type="NCBI Taxonomy" id="1843537"/>
    <lineage>
        <taxon>Eukaryota</taxon>
        <taxon>Metazoa</taxon>
        <taxon>Ecdysozoa</taxon>
        <taxon>Arthropoda</taxon>
        <taxon>Crustacea</taxon>
        <taxon>Multicrustacea</taxon>
        <taxon>Malacostraca</taxon>
        <taxon>Eumalacostraca</taxon>
        <taxon>Eucarida</taxon>
        <taxon>Decapoda</taxon>
        <taxon>Pleocyemata</taxon>
        <taxon>Anomura</taxon>
        <taxon>Galatheoidea</taxon>
        <taxon>Porcellanidae</taxon>
        <taxon>Petrolisthes</taxon>
    </lineage>
</organism>
<keyword evidence="6" id="KW-0732">Signal</keyword>
<proteinExistence type="inferred from homology"/>
<evidence type="ECO:0000256" key="4">
    <source>
        <dbReference type="ARBA" id="ARBA00022529"/>
    </source>
</evidence>
<reference evidence="10" key="1">
    <citation type="submission" date="2023-11" db="EMBL/GenBank/DDBJ databases">
        <title>Genome assemblies of two species of porcelain crab, Petrolisthes cinctipes and Petrolisthes manimaculis (Anomura: Porcellanidae).</title>
        <authorList>
            <person name="Angst P."/>
        </authorList>
    </citation>
    <scope>NUCLEOTIDE SEQUENCE</scope>
    <source>
        <strain evidence="10">PB745_02</strain>
        <tissue evidence="10">Gill</tissue>
    </source>
</reference>
<sequence>MPHVTVGFSSSSVSLACDSLQPGHLAVPSTSDPPFRIHITPRTSGYYVTVKGNGGQKFRGFLLEARDVQEEGRRAGRFLEVQDSGRIISCSFGGGGVQHSDGSIKNQVTALWNPHNFTGQVIFRATVVESYFIYWTGIESDVLNLV</sequence>
<feature type="domain" description="Reelin" evidence="9">
    <location>
        <begin position="1"/>
        <end position="146"/>
    </location>
</feature>